<proteinExistence type="predicted"/>
<feature type="transmembrane region" description="Helical" evidence="5">
    <location>
        <begin position="80"/>
        <end position="107"/>
    </location>
</feature>
<evidence type="ECO:0000256" key="4">
    <source>
        <dbReference type="ARBA" id="ARBA00023136"/>
    </source>
</evidence>
<dbReference type="Pfam" id="PF02674">
    <property type="entry name" value="Colicin_V"/>
    <property type="match status" value="1"/>
</dbReference>
<dbReference type="PANTHER" id="PTHR37306">
    <property type="entry name" value="COLICIN V PRODUCTION PROTEIN"/>
    <property type="match status" value="1"/>
</dbReference>
<organism evidence="6 7">
    <name type="scientific">Streptococcus constellatus</name>
    <dbReference type="NCBI Taxonomy" id="76860"/>
    <lineage>
        <taxon>Bacteria</taxon>
        <taxon>Bacillati</taxon>
        <taxon>Bacillota</taxon>
        <taxon>Bacilli</taxon>
        <taxon>Lactobacillales</taxon>
        <taxon>Streptococcaceae</taxon>
        <taxon>Streptococcus</taxon>
        <taxon>Streptococcus anginosus group</taxon>
    </lineage>
</organism>
<evidence type="ECO:0000313" key="6">
    <source>
        <dbReference type="EMBL" id="KIC77788.1"/>
    </source>
</evidence>
<dbReference type="RefSeq" id="WP_037596546.1">
    <property type="nucleotide sequence ID" value="NZ_CP029207.1"/>
</dbReference>
<sequence>MISLVILLILAWSFYIGYSRGIVLQTYYTISAIVSAIIAGLLYQSLGKQINLLVPYASAQEGTFTYFFPSSQLFQLDKVFYAGLAYLVIYTIVYSVARFIGIFIHLVPNKKANERWYNVASGVLALCVTLFGIQMFLTVLATIPLPVVQNHLNTSSIARFIISHTPITSGVLKQLWVTKIIG</sequence>
<keyword evidence="2 5" id="KW-0812">Transmembrane</keyword>
<comment type="caution">
    <text evidence="6">The sequence shown here is derived from an EMBL/GenBank/DDBJ whole genome shotgun (WGS) entry which is preliminary data.</text>
</comment>
<dbReference type="GO" id="GO:0009403">
    <property type="term" value="P:toxin biosynthetic process"/>
    <property type="evidence" value="ECO:0007669"/>
    <property type="project" value="InterPro"/>
</dbReference>
<dbReference type="AlphaFoldDB" id="A0A0C1HUL3"/>
<dbReference type="PATRIC" id="fig|76860.7.peg.1660"/>
<evidence type="ECO:0000256" key="3">
    <source>
        <dbReference type="ARBA" id="ARBA00022989"/>
    </source>
</evidence>
<dbReference type="GO" id="GO:0016020">
    <property type="term" value="C:membrane"/>
    <property type="evidence" value="ECO:0007669"/>
    <property type="project" value="UniProtKB-SubCell"/>
</dbReference>
<feature type="transmembrane region" description="Helical" evidence="5">
    <location>
        <begin position="23"/>
        <end position="43"/>
    </location>
</feature>
<dbReference type="InterPro" id="IPR003825">
    <property type="entry name" value="Colicin-V_CvpA"/>
</dbReference>
<dbReference type="STRING" id="862969.SCI_0256"/>
<dbReference type="EMBL" id="JWIY01000002">
    <property type="protein sequence ID" value="KIC77788.1"/>
    <property type="molecule type" value="Genomic_DNA"/>
</dbReference>
<evidence type="ECO:0000256" key="5">
    <source>
        <dbReference type="SAM" id="Phobius"/>
    </source>
</evidence>
<name>A0A0C1HUL3_STRCV</name>
<evidence type="ECO:0000256" key="1">
    <source>
        <dbReference type="ARBA" id="ARBA00004141"/>
    </source>
</evidence>
<keyword evidence="4 5" id="KW-0472">Membrane</keyword>
<gene>
    <name evidence="6" type="ORF">RN79_06185</name>
</gene>
<protein>
    <submittedName>
        <fullName evidence="6">Colicin V production protein</fullName>
    </submittedName>
</protein>
<accession>A0A0C1HUL3</accession>
<reference evidence="6 7" key="1">
    <citation type="submission" date="2014-12" db="EMBL/GenBank/DDBJ databases">
        <title>Partial genome sequence of Streptococcus constellatus KCOM 1650 (= ChDC B144).</title>
        <authorList>
            <person name="Kook J.-K."/>
            <person name="Park S.-N."/>
            <person name="Lim Y.K."/>
            <person name="Jo E."/>
        </authorList>
    </citation>
    <scope>NUCLEOTIDE SEQUENCE [LARGE SCALE GENOMIC DNA]</scope>
    <source>
        <strain evidence="6 7">KCOM 1650</strain>
    </source>
</reference>
<dbReference type="PANTHER" id="PTHR37306:SF1">
    <property type="entry name" value="COLICIN V PRODUCTION PROTEIN"/>
    <property type="match status" value="1"/>
</dbReference>
<comment type="subcellular location">
    <subcellularLocation>
        <location evidence="1">Membrane</location>
        <topology evidence="1">Multi-pass membrane protein</topology>
    </subcellularLocation>
</comment>
<dbReference type="eggNOG" id="COG1286">
    <property type="taxonomic scope" value="Bacteria"/>
</dbReference>
<evidence type="ECO:0000313" key="7">
    <source>
        <dbReference type="Proteomes" id="UP000031339"/>
    </source>
</evidence>
<evidence type="ECO:0000256" key="2">
    <source>
        <dbReference type="ARBA" id="ARBA00022692"/>
    </source>
</evidence>
<dbReference type="OrthoDB" id="1809613at2"/>
<feature type="transmembrane region" description="Helical" evidence="5">
    <location>
        <begin position="119"/>
        <end position="143"/>
    </location>
</feature>
<keyword evidence="3 5" id="KW-1133">Transmembrane helix</keyword>
<dbReference type="Proteomes" id="UP000031339">
    <property type="component" value="Unassembled WGS sequence"/>
</dbReference>